<evidence type="ECO:0000313" key="2">
    <source>
        <dbReference type="EMBL" id="KAH9423100.1"/>
    </source>
</evidence>
<name>A0ABQ8JL25_DERPT</name>
<keyword evidence="3" id="KW-1185">Reference proteome</keyword>
<gene>
    <name evidence="2" type="ORF">DERP_007694</name>
</gene>
<accession>A0ABQ8JL25</accession>
<evidence type="ECO:0000313" key="3">
    <source>
        <dbReference type="Proteomes" id="UP000887458"/>
    </source>
</evidence>
<keyword evidence="1" id="KW-0472">Membrane</keyword>
<dbReference type="Proteomes" id="UP000887458">
    <property type="component" value="Unassembled WGS sequence"/>
</dbReference>
<proteinExistence type="predicted"/>
<keyword evidence="1" id="KW-0812">Transmembrane</keyword>
<reference evidence="2 3" key="1">
    <citation type="journal article" date="2018" name="J. Allergy Clin. Immunol.">
        <title>High-quality assembly of Dermatophagoides pteronyssinus genome and transcriptome reveals a wide range of novel allergens.</title>
        <authorList>
            <person name="Liu X.Y."/>
            <person name="Yang K.Y."/>
            <person name="Wang M.Q."/>
            <person name="Kwok J.S."/>
            <person name="Zeng X."/>
            <person name="Yang Z."/>
            <person name="Xiao X.J."/>
            <person name="Lau C.P."/>
            <person name="Li Y."/>
            <person name="Huang Z.M."/>
            <person name="Ba J.G."/>
            <person name="Yim A.K."/>
            <person name="Ouyang C.Y."/>
            <person name="Ngai S.M."/>
            <person name="Chan T.F."/>
            <person name="Leung E.L."/>
            <person name="Liu L."/>
            <person name="Liu Z.G."/>
            <person name="Tsui S.K."/>
        </authorList>
    </citation>
    <scope>NUCLEOTIDE SEQUENCE [LARGE SCALE GENOMIC DNA]</scope>
    <source>
        <strain evidence="2">Derp</strain>
    </source>
</reference>
<evidence type="ECO:0000256" key="1">
    <source>
        <dbReference type="SAM" id="Phobius"/>
    </source>
</evidence>
<comment type="caution">
    <text evidence="2">The sequence shown here is derived from an EMBL/GenBank/DDBJ whole genome shotgun (WGS) entry which is preliminary data.</text>
</comment>
<keyword evidence="1" id="KW-1133">Transmembrane helix</keyword>
<protein>
    <submittedName>
        <fullName evidence="2">Uncharacterized protein</fullName>
    </submittedName>
</protein>
<feature type="non-terminal residue" evidence="2">
    <location>
        <position position="57"/>
    </location>
</feature>
<dbReference type="EMBL" id="NJHN03000034">
    <property type="protein sequence ID" value="KAH9423100.1"/>
    <property type="molecule type" value="Genomic_DNA"/>
</dbReference>
<organism evidence="2 3">
    <name type="scientific">Dermatophagoides pteronyssinus</name>
    <name type="common">European house dust mite</name>
    <dbReference type="NCBI Taxonomy" id="6956"/>
    <lineage>
        <taxon>Eukaryota</taxon>
        <taxon>Metazoa</taxon>
        <taxon>Ecdysozoa</taxon>
        <taxon>Arthropoda</taxon>
        <taxon>Chelicerata</taxon>
        <taxon>Arachnida</taxon>
        <taxon>Acari</taxon>
        <taxon>Acariformes</taxon>
        <taxon>Sarcoptiformes</taxon>
        <taxon>Astigmata</taxon>
        <taxon>Psoroptidia</taxon>
        <taxon>Analgoidea</taxon>
        <taxon>Pyroglyphidae</taxon>
        <taxon>Dermatophagoidinae</taxon>
        <taxon>Dermatophagoides</taxon>
    </lineage>
</organism>
<feature type="transmembrane region" description="Helical" evidence="1">
    <location>
        <begin position="21"/>
        <end position="47"/>
    </location>
</feature>
<sequence length="57" mass="6820">MEIYHIYIFCNKFSTISLDRASIIVVAEFGKGVLSYLFMFIFTIIHLRHSDFHDYKK</sequence>
<reference evidence="2 3" key="2">
    <citation type="journal article" date="2022" name="Mol. Biol. Evol.">
        <title>Comparative Genomics Reveals Insights into the Divergent Evolution of Astigmatic Mites and Household Pest Adaptations.</title>
        <authorList>
            <person name="Xiong Q."/>
            <person name="Wan A.T."/>
            <person name="Liu X."/>
            <person name="Fung C.S."/>
            <person name="Xiao X."/>
            <person name="Malainual N."/>
            <person name="Hou J."/>
            <person name="Wang L."/>
            <person name="Wang M."/>
            <person name="Yang K.Y."/>
            <person name="Cui Y."/>
            <person name="Leung E.L."/>
            <person name="Nong W."/>
            <person name="Shin S.K."/>
            <person name="Au S.W."/>
            <person name="Jeong K.Y."/>
            <person name="Chew F.T."/>
            <person name="Hui J.H."/>
            <person name="Leung T.F."/>
            <person name="Tungtrongchitr A."/>
            <person name="Zhong N."/>
            <person name="Liu Z."/>
            <person name="Tsui S.K."/>
        </authorList>
    </citation>
    <scope>NUCLEOTIDE SEQUENCE [LARGE SCALE GENOMIC DNA]</scope>
    <source>
        <strain evidence="2">Derp</strain>
    </source>
</reference>